<evidence type="ECO:0000256" key="1">
    <source>
        <dbReference type="SAM" id="MobiDB-lite"/>
    </source>
</evidence>
<keyword evidence="3" id="KW-1185">Reference proteome</keyword>
<name>A0ABN9R9X0_9DINO</name>
<reference evidence="2" key="1">
    <citation type="submission" date="2023-10" db="EMBL/GenBank/DDBJ databases">
        <authorList>
            <person name="Chen Y."/>
            <person name="Shah S."/>
            <person name="Dougan E. K."/>
            <person name="Thang M."/>
            <person name="Chan C."/>
        </authorList>
    </citation>
    <scope>NUCLEOTIDE SEQUENCE [LARGE SCALE GENOMIC DNA]</scope>
</reference>
<comment type="caution">
    <text evidence="2">The sequence shown here is derived from an EMBL/GenBank/DDBJ whole genome shotgun (WGS) entry which is preliminary data.</text>
</comment>
<dbReference type="Proteomes" id="UP001189429">
    <property type="component" value="Unassembled WGS sequence"/>
</dbReference>
<dbReference type="EMBL" id="CAUYUJ010005781">
    <property type="protein sequence ID" value="CAK0814937.1"/>
    <property type="molecule type" value="Genomic_DNA"/>
</dbReference>
<evidence type="ECO:0000313" key="3">
    <source>
        <dbReference type="Proteomes" id="UP001189429"/>
    </source>
</evidence>
<organism evidence="2 3">
    <name type="scientific">Prorocentrum cordatum</name>
    <dbReference type="NCBI Taxonomy" id="2364126"/>
    <lineage>
        <taxon>Eukaryota</taxon>
        <taxon>Sar</taxon>
        <taxon>Alveolata</taxon>
        <taxon>Dinophyceae</taxon>
        <taxon>Prorocentrales</taxon>
        <taxon>Prorocentraceae</taxon>
        <taxon>Prorocentrum</taxon>
    </lineage>
</organism>
<gene>
    <name evidence="2" type="ORF">PCOR1329_LOCUS18416</name>
</gene>
<evidence type="ECO:0000313" key="2">
    <source>
        <dbReference type="EMBL" id="CAK0814937.1"/>
    </source>
</evidence>
<protein>
    <submittedName>
        <fullName evidence="2">Uncharacterized protein</fullName>
    </submittedName>
</protein>
<feature type="region of interest" description="Disordered" evidence="1">
    <location>
        <begin position="327"/>
        <end position="350"/>
    </location>
</feature>
<accession>A0ABN9R9X0</accession>
<sequence>MVFDRSVAVIGIACGAKKASVRAAAASEALARLDVSAALPSRDEAGPHAAHVVELRRLHALQPFKVPTQNLQPKAMSIAIMNPNMASLTSRHFASVMNGDSPRYVMAASCPRSGLRLRAKKTFTHISESAPIAAACASADSELLHNRTSFFEAHSMATNGVGVPALSSNRKSLFASSKSCTVACPVAAALTDTVAAAMITPWAAGHCSWPFRVLKLVSSFGDSALVGSARRCFSTVMGFTACRYFSNLMVTAWVLRDCSTSPPVKTRLGPNSHLPNLNFSLSMPSRAWKHSVSSSLACRSSSQLTFSPHPMKSSTCLPISPSTTNVWPSKLRRSNGSSEGRAARKDSSKQSSSQWFLNPISLVTAPERNADFTSAANSLHILKAAHSMTVCRCGVWSRLLASLSWLVGLGSCRGSRSTRLLSLSNRISIAVSLGAGLLRARVVQGVVVLGSLKLQVPLVRLSALLSFSMVLSGLSGSSRRPSRSRVSLDSSGRRCSTVQWWIVHPCVTHTTDVCITSSSLTFDSTATASAGPCQWHFSRPVDISARTAREQLASMKAVPAAARLTIISCTSLLGSSSAACSARPKSSSHSAPGTLGCVPSTSVAGAYPCTLRKMFRWLAVILSAVLSESSGNCRWYLLSCSLLTAWLRSMSPSLWCAPFGVRSSVMLCLLVHWCVFLDVCEPAMSILMVSGLPAQLIHNF</sequence>
<proteinExistence type="predicted"/>